<dbReference type="OrthoDB" id="288267at2"/>
<proteinExistence type="predicted"/>
<dbReference type="Proteomes" id="UP000287394">
    <property type="component" value="Chromosome"/>
</dbReference>
<dbReference type="RefSeq" id="WP_119324507.1">
    <property type="nucleotide sequence ID" value="NZ_AP025739.1"/>
</dbReference>
<gene>
    <name evidence="1" type="ORF">CCAX7_40410</name>
</gene>
<accession>A0A402D4Q0</accession>
<dbReference type="EMBL" id="AP025739">
    <property type="protein sequence ID" value="BDI31990.1"/>
    <property type="molecule type" value="Genomic_DNA"/>
</dbReference>
<evidence type="ECO:0000313" key="2">
    <source>
        <dbReference type="Proteomes" id="UP000287394"/>
    </source>
</evidence>
<reference evidence="1 2" key="1">
    <citation type="journal article" date="2019" name="Int. J. Syst. Evol. Microbiol.">
        <title>Capsulimonas corticalis gen. nov., sp. nov., an aerobic capsulated bacterium, of a novel bacterial order, Capsulimonadales ord. nov., of the class Armatimonadia of the phylum Armatimonadetes.</title>
        <authorList>
            <person name="Li J."/>
            <person name="Kudo C."/>
            <person name="Tonouchi A."/>
        </authorList>
    </citation>
    <scope>NUCLEOTIDE SEQUENCE [LARGE SCALE GENOMIC DNA]</scope>
    <source>
        <strain evidence="1 2">AX-7</strain>
    </source>
</reference>
<organism evidence="1 2">
    <name type="scientific">Capsulimonas corticalis</name>
    <dbReference type="NCBI Taxonomy" id="2219043"/>
    <lineage>
        <taxon>Bacteria</taxon>
        <taxon>Bacillati</taxon>
        <taxon>Armatimonadota</taxon>
        <taxon>Armatimonadia</taxon>
        <taxon>Capsulimonadales</taxon>
        <taxon>Capsulimonadaceae</taxon>
        <taxon>Capsulimonas</taxon>
    </lineage>
</organism>
<name>A0A402D4Q0_9BACT</name>
<sequence>MTWKRFLLNTLKTSVLLTAASVASVMVASQRETGSPWSAVNSITHVVDGDEISQPDEYSPRATSIGLAVNTTAMISWAVLHEAALSMTKTRGNTATGVAASAFAYFIDYVVVPKRLTPGIEKKLSGRAIFSVYVALAAAFAAAAEWRDNGDTPDPEIAIHA</sequence>
<keyword evidence="2" id="KW-1185">Reference proteome</keyword>
<protein>
    <submittedName>
        <fullName evidence="1">Uncharacterized protein</fullName>
    </submittedName>
</protein>
<evidence type="ECO:0000313" key="1">
    <source>
        <dbReference type="EMBL" id="BDI31990.1"/>
    </source>
</evidence>
<dbReference type="KEGG" id="ccot:CCAX7_40410"/>
<dbReference type="AlphaFoldDB" id="A0A402D4Q0"/>